<evidence type="ECO:0000256" key="3">
    <source>
        <dbReference type="ARBA" id="ARBA00022448"/>
    </source>
</evidence>
<keyword evidence="6 7" id="KW-0472">Membrane</keyword>
<dbReference type="Pfam" id="PF02714">
    <property type="entry name" value="RSN1_7TM"/>
    <property type="match status" value="1"/>
</dbReference>
<dbReference type="GO" id="GO:0005886">
    <property type="term" value="C:plasma membrane"/>
    <property type="evidence" value="ECO:0007669"/>
    <property type="project" value="TreeGrafter"/>
</dbReference>
<dbReference type="PANTHER" id="PTHR13018">
    <property type="entry name" value="PROBABLE MEMBRANE PROTEIN DUF221-RELATED"/>
    <property type="match status" value="1"/>
</dbReference>
<evidence type="ECO:0000259" key="11">
    <source>
        <dbReference type="Pfam" id="PF14703"/>
    </source>
</evidence>
<evidence type="ECO:0000256" key="6">
    <source>
        <dbReference type="ARBA" id="ARBA00023136"/>
    </source>
</evidence>
<dbReference type="GO" id="GO:0005227">
    <property type="term" value="F:calcium-activated cation channel activity"/>
    <property type="evidence" value="ECO:0007669"/>
    <property type="project" value="InterPro"/>
</dbReference>
<evidence type="ECO:0000256" key="2">
    <source>
        <dbReference type="ARBA" id="ARBA00007779"/>
    </source>
</evidence>
<comment type="subcellular location">
    <subcellularLocation>
        <location evidence="1">Membrane</location>
        <topology evidence="1">Multi-pass membrane protein</topology>
    </subcellularLocation>
</comment>
<dbReference type="InterPro" id="IPR003864">
    <property type="entry name" value="CSC1/OSCA1-like_7TM"/>
</dbReference>
<comment type="similarity">
    <text evidence="2">Belongs to the CSC1 (TC 1.A.17) family.</text>
</comment>
<proteinExistence type="inferred from homology"/>
<dbReference type="Pfam" id="PF13967">
    <property type="entry name" value="RSN1_TM"/>
    <property type="match status" value="1"/>
</dbReference>
<feature type="transmembrane region" description="Helical" evidence="7">
    <location>
        <begin position="741"/>
        <end position="761"/>
    </location>
</feature>
<dbReference type="Pfam" id="PF12621">
    <property type="entry name" value="PHM7_ext"/>
    <property type="match status" value="1"/>
</dbReference>
<feature type="transmembrane region" description="Helical" evidence="7">
    <location>
        <begin position="507"/>
        <end position="527"/>
    </location>
</feature>
<dbReference type="InterPro" id="IPR032880">
    <property type="entry name" value="CSC1/OSCA1-like_N"/>
</dbReference>
<evidence type="ECO:0000256" key="5">
    <source>
        <dbReference type="ARBA" id="ARBA00022989"/>
    </source>
</evidence>
<dbReference type="GeneID" id="30997940"/>
<evidence type="ECO:0000256" key="7">
    <source>
        <dbReference type="SAM" id="Phobius"/>
    </source>
</evidence>
<protein>
    <recommendedName>
        <fullName evidence="14">DUF221-domain-containing protein</fullName>
    </recommendedName>
</protein>
<keyword evidence="5 7" id="KW-1133">Transmembrane helix</keyword>
<feature type="domain" description="10TM putative phosphate transporter extracellular tail" evidence="9">
    <location>
        <begin position="806"/>
        <end position="860"/>
    </location>
</feature>
<keyword evidence="13" id="KW-1185">Reference proteome</keyword>
<dbReference type="Pfam" id="PF14703">
    <property type="entry name" value="PHM7_cyt"/>
    <property type="match status" value="1"/>
</dbReference>
<feature type="transmembrane region" description="Helical" evidence="7">
    <location>
        <begin position="53"/>
        <end position="74"/>
    </location>
</feature>
<dbReference type="EMBL" id="KV454538">
    <property type="protein sequence ID" value="ODV70062.1"/>
    <property type="molecule type" value="Genomic_DNA"/>
</dbReference>
<feature type="domain" description="CSC1/OSCA1-like 7TM region" evidence="8">
    <location>
        <begin position="453"/>
        <end position="727"/>
    </location>
</feature>
<feature type="domain" description="CSC1/OSCA1-like cytosolic" evidence="11">
    <location>
        <begin position="226"/>
        <end position="440"/>
    </location>
</feature>
<evidence type="ECO:0000313" key="12">
    <source>
        <dbReference type="EMBL" id="ODV70062.1"/>
    </source>
</evidence>
<feature type="transmembrane region" description="Helical" evidence="7">
    <location>
        <begin position="704"/>
        <end position="729"/>
    </location>
</feature>
<evidence type="ECO:0000259" key="8">
    <source>
        <dbReference type="Pfam" id="PF02714"/>
    </source>
</evidence>
<feature type="domain" description="CSC1/OSCA1-like N-terminal transmembrane" evidence="10">
    <location>
        <begin position="53"/>
        <end position="203"/>
    </location>
</feature>
<evidence type="ECO:0000256" key="4">
    <source>
        <dbReference type="ARBA" id="ARBA00022692"/>
    </source>
</evidence>
<dbReference type="Proteomes" id="UP000095085">
    <property type="component" value="Unassembled WGS sequence"/>
</dbReference>
<evidence type="ECO:0000259" key="9">
    <source>
        <dbReference type="Pfam" id="PF12621"/>
    </source>
</evidence>
<sequence>MLSLLYDESGDIDYTELTLSYMSFFTLEKFQNLLNTTQNGAAHSSSGIELSVLVKNVITSLCFCIIQLTLFCFFRTIFKFLYQPRCCCVPISQRMEPLPKGLLSWILPTLKNETHFYLAMGLDAYFFVRFISILLLFFLSVGFLNMFVLIPLNLTGKDSQHSATGLDRLSLSNISVSKVGRLNGHFVMSLLTIVCFHWVLIYELQSFVRIRQAYLQSKKHKSHLIHKTLLISNLPYYGKDGTLLKTILLVIPGGVQRIWYVNDFQGICTATKKAKEALQYLEQAEMKYLCAYMKKYTVNNDRRSIDYNGSRKTLIHNPTLADESLYPLFYPPIYLPTFKLPYSNTLLDLRLPSFLRLFLFQKRVHMIDWSLQQLEECQKTIDHFKILQAEDKLPKLDKVFVQFESQTSAYIAHQCLLSQIQGNLDITSIEVHPHDILWSNLLHENSTVSIFEKYLVVILSTLIIILYVVPVSFIGLISQLPLLTQLIPSMRWIYRLPEEIRDSISSFLPAVLLSILTDILLITFRCLTYYKRKLTGAQLEIDLQKWYFAFLFVQQFLVVTILTSIIVVFKQIVEQPTSIPILLAANLPKAATFFFQYISLKAFAFCGNKFLRLDELFLHFTWYKIKDITPRQRFYRLITLPRVNWGSVYPVFSVYGSIGLAYCLISPLISVFITFILSLALLYYKYSLKYIYNHINISETYGRLYPIALFNLYTGIYCLEFCLIGIFFSLKNNQGICPMKIQGTIMLIVLLLTIFGNISIYQRYVNHFSYLPILSDKDPSELDPGSRFRSPKENADELSLNSNSFYLNQAMFYSHPSFKYEKPKIWLPKDHLSESDREIKRLIEKSSVLQGGSTKGAKIEVLEKFKKFRLSVTEAAPDYK</sequence>
<feature type="transmembrane region" description="Helical" evidence="7">
    <location>
        <begin position="126"/>
        <end position="150"/>
    </location>
</feature>
<dbReference type="InterPro" id="IPR045122">
    <property type="entry name" value="Csc1-like"/>
</dbReference>
<dbReference type="OrthoDB" id="1076608at2759"/>
<name>A0A1E4RS14_9ASCO</name>
<dbReference type="PANTHER" id="PTHR13018:SF20">
    <property type="entry name" value="SPORULATION-SPECIFIC PROTEIN 75"/>
    <property type="match status" value="1"/>
</dbReference>
<gene>
    <name evidence="12" type="ORF">HYPBUDRAFT_3981</name>
</gene>
<reference evidence="13" key="1">
    <citation type="submission" date="2016-05" db="EMBL/GenBank/DDBJ databases">
        <title>Comparative genomics of biotechnologically important yeasts.</title>
        <authorList>
            <consortium name="DOE Joint Genome Institute"/>
            <person name="Riley R."/>
            <person name="Haridas S."/>
            <person name="Wolfe K.H."/>
            <person name="Lopes M.R."/>
            <person name="Hittinger C.T."/>
            <person name="Goker M."/>
            <person name="Salamov A."/>
            <person name="Wisecaver J."/>
            <person name="Long T.M."/>
            <person name="Aerts A.L."/>
            <person name="Barry K."/>
            <person name="Choi C."/>
            <person name="Clum A."/>
            <person name="Coughlan A.Y."/>
            <person name="Deshpande S."/>
            <person name="Douglass A.P."/>
            <person name="Hanson S.J."/>
            <person name="Klenk H.-P."/>
            <person name="Labutti K."/>
            <person name="Lapidus A."/>
            <person name="Lindquist E."/>
            <person name="Lipzen A."/>
            <person name="Meier-Kolthoff J.P."/>
            <person name="Ohm R.A."/>
            <person name="Otillar R.P."/>
            <person name="Pangilinan J."/>
            <person name="Peng Y."/>
            <person name="Rokas A."/>
            <person name="Rosa C.A."/>
            <person name="Scheuner C."/>
            <person name="Sibirny A.A."/>
            <person name="Slot J.C."/>
            <person name="Stielow J.B."/>
            <person name="Sun H."/>
            <person name="Kurtzman C.P."/>
            <person name="Blackwell M."/>
            <person name="Grigoriev I.V."/>
            <person name="Jeffries T.W."/>
        </authorList>
    </citation>
    <scope>NUCLEOTIDE SEQUENCE [LARGE SCALE GENOMIC DNA]</scope>
    <source>
        <strain evidence="13">NRRL Y-1933</strain>
    </source>
</reference>
<dbReference type="AlphaFoldDB" id="A0A1E4RS14"/>
<evidence type="ECO:0008006" key="14">
    <source>
        <dbReference type="Google" id="ProtNLM"/>
    </source>
</evidence>
<feature type="transmembrane region" description="Helical" evidence="7">
    <location>
        <begin position="182"/>
        <end position="202"/>
    </location>
</feature>
<feature type="transmembrane region" description="Helical" evidence="7">
    <location>
        <begin position="548"/>
        <end position="573"/>
    </location>
</feature>
<organism evidence="12 13">
    <name type="scientific">Hyphopichia burtonii NRRL Y-1933</name>
    <dbReference type="NCBI Taxonomy" id="984485"/>
    <lineage>
        <taxon>Eukaryota</taxon>
        <taxon>Fungi</taxon>
        <taxon>Dikarya</taxon>
        <taxon>Ascomycota</taxon>
        <taxon>Saccharomycotina</taxon>
        <taxon>Pichiomycetes</taxon>
        <taxon>Debaryomycetaceae</taxon>
        <taxon>Hyphopichia</taxon>
    </lineage>
</organism>
<feature type="transmembrane region" description="Helical" evidence="7">
    <location>
        <begin position="454"/>
        <end position="487"/>
    </location>
</feature>
<feature type="transmembrane region" description="Helical" evidence="7">
    <location>
        <begin position="658"/>
        <end position="684"/>
    </location>
</feature>
<keyword evidence="4 7" id="KW-0812">Transmembrane</keyword>
<evidence type="ECO:0000313" key="13">
    <source>
        <dbReference type="Proteomes" id="UP000095085"/>
    </source>
</evidence>
<evidence type="ECO:0000259" key="10">
    <source>
        <dbReference type="Pfam" id="PF13967"/>
    </source>
</evidence>
<dbReference type="InterPro" id="IPR027815">
    <property type="entry name" value="CSC1/OSCA1-like_cyt"/>
</dbReference>
<accession>A0A1E4RS14</accession>
<dbReference type="RefSeq" id="XP_020079129.1">
    <property type="nucleotide sequence ID" value="XM_020223391.1"/>
</dbReference>
<keyword evidence="3" id="KW-0813">Transport</keyword>
<dbReference type="STRING" id="984485.A0A1E4RS14"/>
<dbReference type="InterPro" id="IPR022257">
    <property type="entry name" value="PHM7_ext"/>
</dbReference>
<evidence type="ECO:0000256" key="1">
    <source>
        <dbReference type="ARBA" id="ARBA00004141"/>
    </source>
</evidence>